<dbReference type="Proteomes" id="UP001239167">
    <property type="component" value="Unassembled WGS sequence"/>
</dbReference>
<proteinExistence type="inferred from homology"/>
<dbReference type="Pfam" id="PF00528">
    <property type="entry name" value="BPD_transp_1"/>
    <property type="match status" value="1"/>
</dbReference>
<evidence type="ECO:0000256" key="3">
    <source>
        <dbReference type="ARBA" id="ARBA00022475"/>
    </source>
</evidence>
<feature type="transmembrane region" description="Helical" evidence="7">
    <location>
        <begin position="235"/>
        <end position="259"/>
    </location>
</feature>
<evidence type="ECO:0000259" key="8">
    <source>
        <dbReference type="PROSITE" id="PS50928"/>
    </source>
</evidence>
<dbReference type="Gene3D" id="1.10.3720.10">
    <property type="entry name" value="MetI-like"/>
    <property type="match status" value="1"/>
</dbReference>
<feature type="transmembrane region" description="Helical" evidence="7">
    <location>
        <begin position="20"/>
        <end position="41"/>
    </location>
</feature>
<dbReference type="PANTHER" id="PTHR30151">
    <property type="entry name" value="ALKANE SULFONATE ABC TRANSPORTER-RELATED, MEMBRANE SUBUNIT"/>
    <property type="match status" value="1"/>
</dbReference>
<protein>
    <submittedName>
        <fullName evidence="9">Taurine transport system permease protein</fullName>
    </submittedName>
</protein>
<evidence type="ECO:0000256" key="1">
    <source>
        <dbReference type="ARBA" id="ARBA00004651"/>
    </source>
</evidence>
<keyword evidence="3" id="KW-1003">Cell membrane</keyword>
<accession>A0ABT9Y3P4</accession>
<evidence type="ECO:0000256" key="4">
    <source>
        <dbReference type="ARBA" id="ARBA00022692"/>
    </source>
</evidence>
<comment type="similarity">
    <text evidence="7">Belongs to the binding-protein-dependent transport system permease family.</text>
</comment>
<sequence length="273" mass="30230">MADSQVKIKRNFPCKPKIWLTTEHLITLSTVAVIFISWYAATEWKLFSEVIIPPPGKVYKTFIDILSEGYKGAALSTHLFDSIERLLAAFVFVCLTAVPAGLLSGYNSKIRAVLEPLVGFYRPLPPLAYYTMLVIWMGIGNSSKIMLLYLAGFAPVYLACISGVMKIKRDYISGAYTLGANKYQVFVYVVLPACLPDLFTGLRTALGFSYTTLVAAEMVAAETGIGWMVLDASKFLLSDVIFVGIFIMGITGIMLDVLLKFMENKIIPWKGKE</sequence>
<dbReference type="PROSITE" id="PS50928">
    <property type="entry name" value="ABC_TM1"/>
    <property type="match status" value="1"/>
</dbReference>
<feature type="transmembrane region" description="Helical" evidence="7">
    <location>
        <begin position="185"/>
        <end position="206"/>
    </location>
</feature>
<keyword evidence="10" id="KW-1185">Reference proteome</keyword>
<dbReference type="PANTHER" id="PTHR30151:SF25">
    <property type="entry name" value="TAURINE TRANSPORT SYSTEM PERMEASE PROTEIN TAUC"/>
    <property type="match status" value="1"/>
</dbReference>
<dbReference type="InterPro" id="IPR035906">
    <property type="entry name" value="MetI-like_sf"/>
</dbReference>
<feature type="transmembrane region" description="Helical" evidence="7">
    <location>
        <begin position="145"/>
        <end position="164"/>
    </location>
</feature>
<feature type="transmembrane region" description="Helical" evidence="7">
    <location>
        <begin position="86"/>
        <end position="106"/>
    </location>
</feature>
<keyword evidence="5 7" id="KW-1133">Transmembrane helix</keyword>
<evidence type="ECO:0000313" key="9">
    <source>
        <dbReference type="EMBL" id="MDQ0202446.1"/>
    </source>
</evidence>
<keyword evidence="4 7" id="KW-0812">Transmembrane</keyword>
<evidence type="ECO:0000256" key="7">
    <source>
        <dbReference type="RuleBase" id="RU363032"/>
    </source>
</evidence>
<evidence type="ECO:0000256" key="2">
    <source>
        <dbReference type="ARBA" id="ARBA00022448"/>
    </source>
</evidence>
<dbReference type="SUPFAM" id="SSF161098">
    <property type="entry name" value="MetI-like"/>
    <property type="match status" value="1"/>
</dbReference>
<comment type="caution">
    <text evidence="9">The sequence shown here is derived from an EMBL/GenBank/DDBJ whole genome shotgun (WGS) entry which is preliminary data.</text>
</comment>
<organism evidence="9 10">
    <name type="scientific">Pectinatus haikarae</name>
    <dbReference type="NCBI Taxonomy" id="349096"/>
    <lineage>
        <taxon>Bacteria</taxon>
        <taxon>Bacillati</taxon>
        <taxon>Bacillota</taxon>
        <taxon>Negativicutes</taxon>
        <taxon>Selenomonadales</taxon>
        <taxon>Selenomonadaceae</taxon>
        <taxon>Pectinatus</taxon>
    </lineage>
</organism>
<comment type="subcellular location">
    <subcellularLocation>
        <location evidence="1 7">Cell membrane</location>
        <topology evidence="1 7">Multi-pass membrane protein</topology>
    </subcellularLocation>
</comment>
<evidence type="ECO:0000313" key="10">
    <source>
        <dbReference type="Proteomes" id="UP001239167"/>
    </source>
</evidence>
<dbReference type="CDD" id="cd06261">
    <property type="entry name" value="TM_PBP2"/>
    <property type="match status" value="1"/>
</dbReference>
<keyword evidence="2 7" id="KW-0813">Transport</keyword>
<evidence type="ECO:0000256" key="6">
    <source>
        <dbReference type="ARBA" id="ARBA00023136"/>
    </source>
</evidence>
<reference evidence="9 10" key="1">
    <citation type="submission" date="2023-07" db="EMBL/GenBank/DDBJ databases">
        <title>Genomic Encyclopedia of Type Strains, Phase IV (KMG-IV): sequencing the most valuable type-strain genomes for metagenomic binning, comparative biology and taxonomic classification.</title>
        <authorList>
            <person name="Goeker M."/>
        </authorList>
    </citation>
    <scope>NUCLEOTIDE SEQUENCE [LARGE SCALE GENOMIC DNA]</scope>
    <source>
        <strain evidence="9 10">DSM 16980</strain>
    </source>
</reference>
<dbReference type="InterPro" id="IPR000515">
    <property type="entry name" value="MetI-like"/>
</dbReference>
<feature type="domain" description="ABC transmembrane type-1" evidence="8">
    <location>
        <begin position="79"/>
        <end position="259"/>
    </location>
</feature>
<dbReference type="EMBL" id="JAUSUE010000001">
    <property type="protein sequence ID" value="MDQ0202446.1"/>
    <property type="molecule type" value="Genomic_DNA"/>
</dbReference>
<keyword evidence="6 7" id="KW-0472">Membrane</keyword>
<feature type="transmembrane region" description="Helical" evidence="7">
    <location>
        <begin position="118"/>
        <end position="139"/>
    </location>
</feature>
<evidence type="ECO:0000256" key="5">
    <source>
        <dbReference type="ARBA" id="ARBA00022989"/>
    </source>
</evidence>
<name>A0ABT9Y3P4_9FIRM</name>
<gene>
    <name evidence="9" type="ORF">J2S01_000131</name>
</gene>